<reference evidence="8" key="2">
    <citation type="submission" date="2023-02" db="EMBL/GenBank/DDBJ databases">
        <authorList>
            <person name="Swenson N.G."/>
            <person name="Wegrzyn J.L."/>
            <person name="Mcevoy S.L."/>
        </authorList>
    </citation>
    <scope>NUCLEOTIDE SEQUENCE</scope>
    <source>
        <strain evidence="8">91603</strain>
        <tissue evidence="8">Leaf</tissue>
    </source>
</reference>
<dbReference type="InterPro" id="IPR053211">
    <property type="entry name" value="DNA_repair-toleration"/>
</dbReference>
<accession>A0AAD5IGI4</accession>
<dbReference type="PANTHER" id="PTHR48060">
    <property type="entry name" value="DNA DAMAGE-REPAIR/TOLERATION PROTEIN DRT100"/>
    <property type="match status" value="1"/>
</dbReference>
<evidence type="ECO:0000256" key="6">
    <source>
        <dbReference type="SAM" id="SignalP"/>
    </source>
</evidence>
<dbReference type="PANTHER" id="PTHR48060:SF24">
    <property type="entry name" value="NON-SPECIFIC SERINE_THREONINE PROTEIN KINASE"/>
    <property type="match status" value="1"/>
</dbReference>
<feature type="chain" id="PRO_5042066856" description="Leucine-rich repeat-containing N-terminal plant-type domain-containing protein" evidence="6">
    <location>
        <begin position="24"/>
        <end position="174"/>
    </location>
</feature>
<keyword evidence="9" id="KW-1185">Reference proteome</keyword>
<reference evidence="8" key="1">
    <citation type="journal article" date="2022" name="Plant J.">
        <title>Strategies of tolerance reflected in two North American maple genomes.</title>
        <authorList>
            <person name="McEvoy S.L."/>
            <person name="Sezen U.U."/>
            <person name="Trouern-Trend A."/>
            <person name="McMahon S.M."/>
            <person name="Schaberg P.G."/>
            <person name="Yang J."/>
            <person name="Wegrzyn J.L."/>
            <person name="Swenson N.G."/>
        </authorList>
    </citation>
    <scope>NUCLEOTIDE SEQUENCE</scope>
    <source>
        <strain evidence="8">91603</strain>
    </source>
</reference>
<evidence type="ECO:0000313" key="8">
    <source>
        <dbReference type="EMBL" id="KAI9162428.1"/>
    </source>
</evidence>
<dbReference type="PRINTS" id="PR00019">
    <property type="entry name" value="LEURICHRPT"/>
</dbReference>
<organism evidence="8 9">
    <name type="scientific">Acer negundo</name>
    <name type="common">Box elder</name>
    <dbReference type="NCBI Taxonomy" id="4023"/>
    <lineage>
        <taxon>Eukaryota</taxon>
        <taxon>Viridiplantae</taxon>
        <taxon>Streptophyta</taxon>
        <taxon>Embryophyta</taxon>
        <taxon>Tracheophyta</taxon>
        <taxon>Spermatophyta</taxon>
        <taxon>Magnoliopsida</taxon>
        <taxon>eudicotyledons</taxon>
        <taxon>Gunneridae</taxon>
        <taxon>Pentapetalae</taxon>
        <taxon>rosids</taxon>
        <taxon>malvids</taxon>
        <taxon>Sapindales</taxon>
        <taxon>Sapindaceae</taxon>
        <taxon>Hippocastanoideae</taxon>
        <taxon>Acereae</taxon>
        <taxon>Acer</taxon>
    </lineage>
</organism>
<evidence type="ECO:0000256" key="1">
    <source>
        <dbReference type="ARBA" id="ARBA00004370"/>
    </source>
</evidence>
<protein>
    <recommendedName>
        <fullName evidence="7">Leucine-rich repeat-containing N-terminal plant-type domain-containing protein</fullName>
    </recommendedName>
</protein>
<dbReference type="Proteomes" id="UP001064489">
    <property type="component" value="Chromosome 2"/>
</dbReference>
<comment type="caution">
    <text evidence="8">The sequence shown here is derived from an EMBL/GenBank/DDBJ whole genome shotgun (WGS) entry which is preliminary data.</text>
</comment>
<keyword evidence="4" id="KW-0677">Repeat</keyword>
<dbReference type="InterPro" id="IPR032675">
    <property type="entry name" value="LRR_dom_sf"/>
</dbReference>
<evidence type="ECO:0000256" key="3">
    <source>
        <dbReference type="ARBA" id="ARBA00022729"/>
    </source>
</evidence>
<keyword evidence="3 6" id="KW-0732">Signal</keyword>
<dbReference type="Gene3D" id="3.80.10.10">
    <property type="entry name" value="Ribonuclease Inhibitor"/>
    <property type="match status" value="1"/>
</dbReference>
<keyword evidence="2" id="KW-0433">Leucine-rich repeat</keyword>
<dbReference type="EMBL" id="JAJSOW010000106">
    <property type="protein sequence ID" value="KAI9162428.1"/>
    <property type="molecule type" value="Genomic_DNA"/>
</dbReference>
<dbReference type="GO" id="GO:0016020">
    <property type="term" value="C:membrane"/>
    <property type="evidence" value="ECO:0007669"/>
    <property type="project" value="UniProtKB-SubCell"/>
</dbReference>
<dbReference type="PROSITE" id="PS51450">
    <property type="entry name" value="LRR"/>
    <property type="match status" value="1"/>
</dbReference>
<feature type="domain" description="Leucine-rich repeat-containing N-terminal plant-type" evidence="7">
    <location>
        <begin position="27"/>
        <end position="73"/>
    </location>
</feature>
<evidence type="ECO:0000256" key="4">
    <source>
        <dbReference type="ARBA" id="ARBA00022737"/>
    </source>
</evidence>
<evidence type="ECO:0000313" key="9">
    <source>
        <dbReference type="Proteomes" id="UP001064489"/>
    </source>
</evidence>
<dbReference type="Pfam" id="PF08263">
    <property type="entry name" value="LRRNT_2"/>
    <property type="match status" value="1"/>
</dbReference>
<feature type="signal peptide" evidence="6">
    <location>
        <begin position="1"/>
        <end position="23"/>
    </location>
</feature>
<dbReference type="SUPFAM" id="SSF52058">
    <property type="entry name" value="L domain-like"/>
    <property type="match status" value="1"/>
</dbReference>
<evidence type="ECO:0000256" key="2">
    <source>
        <dbReference type="ARBA" id="ARBA00022614"/>
    </source>
</evidence>
<proteinExistence type="predicted"/>
<dbReference type="FunFam" id="3.80.10.10:FF:000400">
    <property type="entry name" value="Nuclear pore complex protein NUP107"/>
    <property type="match status" value="1"/>
</dbReference>
<dbReference type="AlphaFoldDB" id="A0AAD5IGI4"/>
<dbReference type="InterPro" id="IPR001611">
    <property type="entry name" value="Leu-rich_rpt"/>
</dbReference>
<dbReference type="Pfam" id="PF13855">
    <property type="entry name" value="LRR_8"/>
    <property type="match status" value="1"/>
</dbReference>
<sequence>MALPTLIKRVFTFSLIYFSLCVASDSTQEVNALLRWKSSLQIDQNPSPLTSWSVSDHENVTKSPCSWPGISCNNAGNVISINLTGTGNLNGTLDEFSFLSFPHLSYLNLSKNHLFGTIPPHIGNLSNLKYLNLSTNQLSGEIPREIGLLTHLEVMRLVKNHLDGSIPREVGVRD</sequence>
<evidence type="ECO:0000256" key="5">
    <source>
        <dbReference type="ARBA" id="ARBA00023136"/>
    </source>
</evidence>
<keyword evidence="5" id="KW-0472">Membrane</keyword>
<name>A0AAD5IGI4_ACENE</name>
<evidence type="ECO:0000259" key="7">
    <source>
        <dbReference type="Pfam" id="PF08263"/>
    </source>
</evidence>
<dbReference type="InterPro" id="IPR013210">
    <property type="entry name" value="LRR_N_plant-typ"/>
</dbReference>
<gene>
    <name evidence="8" type="ORF">LWI28_027234</name>
</gene>
<comment type="subcellular location">
    <subcellularLocation>
        <location evidence="1">Membrane</location>
    </subcellularLocation>
</comment>